<dbReference type="InterPro" id="IPR001031">
    <property type="entry name" value="Thioesterase"/>
</dbReference>
<dbReference type="RefSeq" id="WP_264320727.1">
    <property type="nucleotide sequence ID" value="NZ_JADEXN010000088.1"/>
</dbReference>
<dbReference type="EMBL" id="JADEXN010000088">
    <property type="protein sequence ID" value="MBE9040482.1"/>
    <property type="molecule type" value="Genomic_DNA"/>
</dbReference>
<gene>
    <name evidence="2" type="ORF">IQ235_06720</name>
</gene>
<organism evidence="2 3">
    <name type="scientific">Zarconia navalis LEGE 11467</name>
    <dbReference type="NCBI Taxonomy" id="1828826"/>
    <lineage>
        <taxon>Bacteria</taxon>
        <taxon>Bacillati</taxon>
        <taxon>Cyanobacteriota</taxon>
        <taxon>Cyanophyceae</taxon>
        <taxon>Oscillatoriophycideae</taxon>
        <taxon>Oscillatoriales</taxon>
        <taxon>Oscillatoriales incertae sedis</taxon>
        <taxon>Zarconia</taxon>
        <taxon>Zarconia navalis</taxon>
    </lineage>
</organism>
<proteinExistence type="predicted"/>
<dbReference type="InterPro" id="IPR029058">
    <property type="entry name" value="AB_hydrolase_fold"/>
</dbReference>
<dbReference type="Proteomes" id="UP000621799">
    <property type="component" value="Unassembled WGS sequence"/>
</dbReference>
<name>A0A928VUI9_9CYAN</name>
<dbReference type="Gene3D" id="3.40.50.1820">
    <property type="entry name" value="alpha/beta hydrolase"/>
    <property type="match status" value="1"/>
</dbReference>
<accession>A0A928VUI9</accession>
<evidence type="ECO:0000259" key="1">
    <source>
        <dbReference type="Pfam" id="PF00975"/>
    </source>
</evidence>
<protein>
    <recommendedName>
        <fullName evidence="1">Thioesterase domain-containing protein</fullName>
    </recommendedName>
</protein>
<feature type="domain" description="Thioesterase" evidence="1">
    <location>
        <begin position="33"/>
        <end position="275"/>
    </location>
</feature>
<sequence>MNNSISTSSINSSAWLHLDGSLVSLEPGGSKRPFFLIHDVFGNTEIYRDLARHLGSDRPIYGLKPLQQKGYPILHPRLKDSIECYSNMIQAVQPAGPYLLGGSGFGGVLAVEIAQQLYARGHWVGMVALFDSLNRQASKPSKQSACDPLEAARSLAPLTKFLERMGNRLKVKLYRYYLKQKTTLPKFVQNISLSTILNVAWQEYRSQVFHGEILLFRAKNGVGIDRPARCQTEDPLLGWEKSATLGIELHDIPGGHTSMLQEPNVQILARKLQASLNSAVSDESASSKVE</sequence>
<reference evidence="2" key="1">
    <citation type="submission" date="2020-10" db="EMBL/GenBank/DDBJ databases">
        <authorList>
            <person name="Castelo-Branco R."/>
            <person name="Eusebio N."/>
            <person name="Adriana R."/>
            <person name="Vieira A."/>
            <person name="Brugerolle De Fraissinette N."/>
            <person name="Rezende De Castro R."/>
            <person name="Schneider M.P."/>
            <person name="Vasconcelos V."/>
            <person name="Leao P.N."/>
        </authorList>
    </citation>
    <scope>NUCLEOTIDE SEQUENCE</scope>
    <source>
        <strain evidence="2">LEGE 11467</strain>
    </source>
</reference>
<evidence type="ECO:0000313" key="3">
    <source>
        <dbReference type="Proteomes" id="UP000621799"/>
    </source>
</evidence>
<evidence type="ECO:0000313" key="2">
    <source>
        <dbReference type="EMBL" id="MBE9040482.1"/>
    </source>
</evidence>
<dbReference type="AlphaFoldDB" id="A0A928VUI9"/>
<dbReference type="SUPFAM" id="SSF53474">
    <property type="entry name" value="alpha/beta-Hydrolases"/>
    <property type="match status" value="1"/>
</dbReference>
<comment type="caution">
    <text evidence="2">The sequence shown here is derived from an EMBL/GenBank/DDBJ whole genome shotgun (WGS) entry which is preliminary data.</text>
</comment>
<dbReference type="Pfam" id="PF00975">
    <property type="entry name" value="Thioesterase"/>
    <property type="match status" value="1"/>
</dbReference>
<keyword evidence="3" id="KW-1185">Reference proteome</keyword>